<keyword evidence="3" id="KW-1185">Reference proteome</keyword>
<reference key="1">
    <citation type="journal article" date="2011" name="Mol. Biol. Evol.">
        <title>Unity in variety -- the pan-genome of the Chlamydiae.</title>
        <authorList>
            <person name="Collingro A."/>
            <person name="Tischler P."/>
            <person name="Weinmaier T."/>
            <person name="Penz T."/>
            <person name="Heinz E."/>
            <person name="Brunham R.C."/>
            <person name="Read T.D."/>
            <person name="Bavoil P.M."/>
            <person name="Sachse K."/>
            <person name="Kahane S."/>
            <person name="Friedman M.G."/>
            <person name="Rattei T."/>
            <person name="Myers G.S.A."/>
            <person name="Horn M."/>
        </authorList>
    </citation>
    <scope>NUCLEOTIDE SEQUENCE</scope>
    <source>
        <strain>UV7</strain>
    </source>
</reference>
<protein>
    <submittedName>
        <fullName evidence="2">Uncharacterized protein</fullName>
    </submittedName>
</protein>
<dbReference type="AlphaFoldDB" id="F8L034"/>
<dbReference type="STRING" id="765952.PUV_16040"/>
<sequence>MSLEAYSAKEAKNEGKKLEKEMVSKPWDELSNIPLEELQPSDQKGKVFDAKLAKKQIKDQNIPTNKDVEFINGAEVRKNIQENSLLDQNEYFLKKS</sequence>
<evidence type="ECO:0000313" key="2">
    <source>
        <dbReference type="EMBL" id="CCB86554.1"/>
    </source>
</evidence>
<gene>
    <name evidence="2" type="ordered locus">PUV_16040</name>
</gene>
<dbReference type="Proteomes" id="UP000000495">
    <property type="component" value="Chromosome"/>
</dbReference>
<feature type="region of interest" description="Disordered" evidence="1">
    <location>
        <begin position="1"/>
        <end position="23"/>
    </location>
</feature>
<evidence type="ECO:0000256" key="1">
    <source>
        <dbReference type="SAM" id="MobiDB-lite"/>
    </source>
</evidence>
<dbReference type="KEGG" id="puv:PUV_16040"/>
<feature type="compositionally biased region" description="Basic and acidic residues" evidence="1">
    <location>
        <begin position="7"/>
        <end position="23"/>
    </location>
</feature>
<organism evidence="2 3">
    <name type="scientific">Parachlamydia acanthamoebae (strain UV7)</name>
    <dbReference type="NCBI Taxonomy" id="765952"/>
    <lineage>
        <taxon>Bacteria</taxon>
        <taxon>Pseudomonadati</taxon>
        <taxon>Chlamydiota</taxon>
        <taxon>Chlamydiia</taxon>
        <taxon>Parachlamydiales</taxon>
        <taxon>Parachlamydiaceae</taxon>
        <taxon>Parachlamydia</taxon>
    </lineage>
</organism>
<reference evidence="2 3" key="2">
    <citation type="journal article" date="2011" name="Mol. Biol. Evol.">
        <title>Unity in variety--the pan-genome of the Chlamydiae.</title>
        <authorList>
            <person name="Collingro A."/>
            <person name="Tischler P."/>
            <person name="Weinmaier T."/>
            <person name="Penz T."/>
            <person name="Heinz E."/>
            <person name="Brunham R.C."/>
            <person name="Read T.D."/>
            <person name="Bavoil P.M."/>
            <person name="Sachse K."/>
            <person name="Kahane S."/>
            <person name="Friedman M.G."/>
            <person name="Rattei T."/>
            <person name="Myers G.S."/>
            <person name="Horn M."/>
        </authorList>
    </citation>
    <scope>NUCLEOTIDE SEQUENCE [LARGE SCALE GENOMIC DNA]</scope>
    <source>
        <strain evidence="3">UV7</strain>
    </source>
</reference>
<dbReference type="EMBL" id="FR872580">
    <property type="protein sequence ID" value="CCB86554.1"/>
    <property type="molecule type" value="Genomic_DNA"/>
</dbReference>
<evidence type="ECO:0000313" key="3">
    <source>
        <dbReference type="Proteomes" id="UP000000495"/>
    </source>
</evidence>
<name>F8L034_PARAV</name>
<dbReference type="HOGENOM" id="CLU_2357155_0_0_0"/>
<accession>F8L034</accession>
<dbReference type="RefSeq" id="WP_006341983.1">
    <property type="nucleotide sequence ID" value="NC_015702.1"/>
</dbReference>
<proteinExistence type="predicted"/>